<dbReference type="Proteomes" id="UP001580346">
    <property type="component" value="Unassembled WGS sequence"/>
</dbReference>
<evidence type="ECO:0000256" key="1">
    <source>
        <dbReference type="SAM" id="MobiDB-lite"/>
    </source>
</evidence>
<evidence type="ECO:0000313" key="3">
    <source>
        <dbReference type="Proteomes" id="UP001580346"/>
    </source>
</evidence>
<accession>A0ABV5ANY5</accession>
<feature type="region of interest" description="Disordered" evidence="1">
    <location>
        <begin position="1"/>
        <end position="31"/>
    </location>
</feature>
<sequence length="99" mass="11018">MANMKKCRNNKNSNSNNANNNSNNKNNPPLISQLTPQQIAVIAGLLCNALTVDSVLVDKDQRLEIVLSGSLKRRTRLDQLLDELEGTTLLEFLDALNKR</sequence>
<proteinExistence type="predicted"/>
<gene>
    <name evidence="2" type="ORF">ACE41H_03805</name>
</gene>
<feature type="compositionally biased region" description="Low complexity" evidence="1">
    <location>
        <begin position="10"/>
        <end position="27"/>
    </location>
</feature>
<evidence type="ECO:0000313" key="2">
    <source>
        <dbReference type="EMBL" id="MFB5265911.1"/>
    </source>
</evidence>
<protein>
    <submittedName>
        <fullName evidence="2">Uncharacterized protein</fullName>
    </submittedName>
</protein>
<keyword evidence="3" id="KW-1185">Reference proteome</keyword>
<organism evidence="2 3">
    <name type="scientific">Paenibacillus enshidis</name>
    <dbReference type="NCBI Taxonomy" id="1458439"/>
    <lineage>
        <taxon>Bacteria</taxon>
        <taxon>Bacillati</taxon>
        <taxon>Bacillota</taxon>
        <taxon>Bacilli</taxon>
        <taxon>Bacillales</taxon>
        <taxon>Paenibacillaceae</taxon>
        <taxon>Paenibacillus</taxon>
    </lineage>
</organism>
<dbReference type="EMBL" id="JBHHMI010000002">
    <property type="protein sequence ID" value="MFB5265911.1"/>
    <property type="molecule type" value="Genomic_DNA"/>
</dbReference>
<name>A0ABV5ANY5_9BACL</name>
<dbReference type="RefSeq" id="WP_375353463.1">
    <property type="nucleotide sequence ID" value="NZ_JBHHMI010000002.1"/>
</dbReference>
<reference evidence="2 3" key="1">
    <citation type="submission" date="2024-09" db="EMBL/GenBank/DDBJ databases">
        <title>Paenibacillus zeirhizospherea sp. nov., isolated from surface of the maize (Zea mays) roots in a horticulture field, Hungary.</title>
        <authorList>
            <person name="Marton D."/>
            <person name="Farkas M."/>
            <person name="Bedics A."/>
            <person name="Toth E."/>
            <person name="Tancsics A."/>
            <person name="Boka K."/>
            <person name="Maroti G."/>
            <person name="Kriszt B."/>
            <person name="Cserhati M."/>
        </authorList>
    </citation>
    <scope>NUCLEOTIDE SEQUENCE [LARGE SCALE GENOMIC DNA]</scope>
    <source>
        <strain evidence="2 3">KCTC 33519</strain>
    </source>
</reference>
<comment type="caution">
    <text evidence="2">The sequence shown here is derived from an EMBL/GenBank/DDBJ whole genome shotgun (WGS) entry which is preliminary data.</text>
</comment>